<dbReference type="PANTHER" id="PTHR35535:SF1">
    <property type="entry name" value="HEAT SHOCK PROTEIN HSLJ"/>
    <property type="match status" value="1"/>
</dbReference>
<organism evidence="2 3">
    <name type="scientific">Bizionia hallyeonensis</name>
    <dbReference type="NCBI Taxonomy" id="1123757"/>
    <lineage>
        <taxon>Bacteria</taxon>
        <taxon>Pseudomonadati</taxon>
        <taxon>Bacteroidota</taxon>
        <taxon>Flavobacteriia</taxon>
        <taxon>Flavobacteriales</taxon>
        <taxon>Flavobacteriaceae</taxon>
        <taxon>Bizionia</taxon>
    </lineage>
</organism>
<proteinExistence type="predicted"/>
<reference evidence="3" key="1">
    <citation type="journal article" date="2019" name="Int. J. Syst. Evol. Microbiol.">
        <title>The Global Catalogue of Microorganisms (GCM) 10K type strain sequencing project: providing services to taxonomists for standard genome sequencing and annotation.</title>
        <authorList>
            <consortium name="The Broad Institute Genomics Platform"/>
            <consortium name="The Broad Institute Genome Sequencing Center for Infectious Disease"/>
            <person name="Wu L."/>
            <person name="Ma J."/>
        </authorList>
    </citation>
    <scope>NUCLEOTIDE SEQUENCE [LARGE SCALE GENOMIC DNA]</scope>
    <source>
        <strain evidence="3">JCM 17978</strain>
    </source>
</reference>
<evidence type="ECO:0000313" key="3">
    <source>
        <dbReference type="Proteomes" id="UP001596162"/>
    </source>
</evidence>
<feature type="domain" description="DUF306" evidence="1">
    <location>
        <begin position="8"/>
        <end position="109"/>
    </location>
</feature>
<keyword evidence="3" id="KW-1185">Reference proteome</keyword>
<accession>A0ABW0C1C6</accession>
<dbReference type="Gene3D" id="2.40.128.270">
    <property type="match status" value="1"/>
</dbReference>
<name>A0ABW0C1C6_9FLAO</name>
<dbReference type="EMBL" id="JBHSLA010000001">
    <property type="protein sequence ID" value="MFC5194012.1"/>
    <property type="molecule type" value="Genomic_DNA"/>
</dbReference>
<gene>
    <name evidence="2" type="ORF">ACFPH8_01600</name>
</gene>
<dbReference type="Proteomes" id="UP001596162">
    <property type="component" value="Unassembled WGS sequence"/>
</dbReference>
<comment type="caution">
    <text evidence="2">The sequence shown here is derived from an EMBL/GenBank/DDBJ whole genome shotgun (WGS) entry which is preliminary data.</text>
</comment>
<dbReference type="PANTHER" id="PTHR35535">
    <property type="entry name" value="HEAT SHOCK PROTEIN HSLJ"/>
    <property type="match status" value="1"/>
</dbReference>
<sequence>MNKQTPLSGNYSIIAVGENAVIDDNLNIMFNIEKNRVAGFSGCNQFSGSYSSTGSGLEFGPLASTRKMCRPEANKIEQHVLKALHETIRFSENNGVISFYNKEGAVLITMNKSETSNTEKMSDQKEYQVEYMAVSRGYYLMITYENKSISFQKDRTSKMQIKSLSETEITALNNKIADLNLEALETLEPPSKAHQYDGAAGATLKITKNGTNYRTPTFDAGNPPKAIEALVSELIAHTEKQ</sequence>
<dbReference type="InterPro" id="IPR038670">
    <property type="entry name" value="HslJ-like_sf"/>
</dbReference>
<evidence type="ECO:0000313" key="2">
    <source>
        <dbReference type="EMBL" id="MFC5194012.1"/>
    </source>
</evidence>
<dbReference type="InterPro" id="IPR053147">
    <property type="entry name" value="Hsp_HslJ-like"/>
</dbReference>
<dbReference type="RefSeq" id="WP_376858194.1">
    <property type="nucleotide sequence ID" value="NZ_JBHSLA010000001.1"/>
</dbReference>
<protein>
    <submittedName>
        <fullName evidence="2">META domain-containing protein</fullName>
    </submittedName>
</protein>
<evidence type="ECO:0000259" key="1">
    <source>
        <dbReference type="Pfam" id="PF03724"/>
    </source>
</evidence>
<dbReference type="InterPro" id="IPR005184">
    <property type="entry name" value="DUF306_Meta_HslJ"/>
</dbReference>
<dbReference type="Pfam" id="PF03724">
    <property type="entry name" value="META"/>
    <property type="match status" value="1"/>
</dbReference>